<dbReference type="InterPro" id="IPR000192">
    <property type="entry name" value="Aminotrans_V_dom"/>
</dbReference>
<evidence type="ECO:0000256" key="2">
    <source>
        <dbReference type="ARBA" id="ARBA00010447"/>
    </source>
</evidence>
<evidence type="ECO:0000256" key="4">
    <source>
        <dbReference type="ARBA" id="ARBA00050776"/>
    </source>
</evidence>
<comment type="similarity">
    <text evidence="2">Belongs to the class-V pyridoxal-phosphate-dependent aminotransferase family. Csd subfamily.</text>
</comment>
<dbReference type="Gene3D" id="3.40.640.10">
    <property type="entry name" value="Type I PLP-dependent aspartate aminotransferase-like (Major domain)"/>
    <property type="match status" value="1"/>
</dbReference>
<dbReference type="InterPro" id="IPR015421">
    <property type="entry name" value="PyrdxlP-dep_Trfase_major"/>
</dbReference>
<dbReference type="PROSITE" id="PS51257">
    <property type="entry name" value="PROKAR_LIPOPROTEIN"/>
    <property type="match status" value="1"/>
</dbReference>
<dbReference type="InterPro" id="IPR015424">
    <property type="entry name" value="PyrdxlP-dep_Trfase"/>
</dbReference>
<dbReference type="InterPro" id="IPR020578">
    <property type="entry name" value="Aminotrans_V_PyrdxlP_BS"/>
</dbReference>
<dbReference type="GO" id="GO:0031071">
    <property type="term" value="F:cysteine desulfurase activity"/>
    <property type="evidence" value="ECO:0007669"/>
    <property type="project" value="UniProtKB-EC"/>
</dbReference>
<keyword evidence="3" id="KW-0663">Pyridoxal phosphate</keyword>
<dbReference type="PANTHER" id="PTHR43586:SF8">
    <property type="entry name" value="CYSTEINE DESULFURASE 1, CHLOROPLASTIC"/>
    <property type="match status" value="1"/>
</dbReference>
<evidence type="ECO:0000313" key="7">
    <source>
        <dbReference type="EMBL" id="SNT04400.1"/>
    </source>
</evidence>
<keyword evidence="8" id="KW-1185">Reference proteome</keyword>
<dbReference type="GO" id="GO:0016829">
    <property type="term" value="F:lyase activity"/>
    <property type="evidence" value="ECO:0007669"/>
    <property type="project" value="UniProtKB-KW"/>
</dbReference>
<dbReference type="RefSeq" id="WP_089356848.1">
    <property type="nucleotide sequence ID" value="NZ_FZPD01000003.1"/>
</dbReference>
<protein>
    <submittedName>
        <fullName evidence="7">Selenocysteine lyase/Cysteine desulfurase</fullName>
    </submittedName>
</protein>
<reference evidence="7 8" key="1">
    <citation type="submission" date="2017-06" db="EMBL/GenBank/DDBJ databases">
        <authorList>
            <person name="Kim H.J."/>
            <person name="Triplett B.A."/>
        </authorList>
    </citation>
    <scope>NUCLEOTIDE SEQUENCE [LARGE SCALE GENOMIC DNA]</scope>
    <source>
        <strain evidence="7 8">DSM 19307</strain>
    </source>
</reference>
<dbReference type="Pfam" id="PF00266">
    <property type="entry name" value="Aminotran_5"/>
    <property type="match status" value="1"/>
</dbReference>
<dbReference type="Proteomes" id="UP000198393">
    <property type="component" value="Unassembled WGS sequence"/>
</dbReference>
<name>A0A239JF06_EKHLU</name>
<organism evidence="7 8">
    <name type="scientific">Ekhidna lutea</name>
    <dbReference type="NCBI Taxonomy" id="447679"/>
    <lineage>
        <taxon>Bacteria</taxon>
        <taxon>Pseudomonadati</taxon>
        <taxon>Bacteroidota</taxon>
        <taxon>Cytophagia</taxon>
        <taxon>Cytophagales</taxon>
        <taxon>Reichenbachiellaceae</taxon>
        <taxon>Ekhidna</taxon>
    </lineage>
</organism>
<dbReference type="InterPro" id="IPR015422">
    <property type="entry name" value="PyrdxlP-dep_Trfase_small"/>
</dbReference>
<keyword evidence="7" id="KW-0456">Lyase</keyword>
<gene>
    <name evidence="7" type="ORF">SAMN05421640_2137</name>
</gene>
<dbReference type="PANTHER" id="PTHR43586">
    <property type="entry name" value="CYSTEINE DESULFURASE"/>
    <property type="match status" value="1"/>
</dbReference>
<comment type="cofactor">
    <cofactor evidence="1 5">
        <name>pyridoxal 5'-phosphate</name>
        <dbReference type="ChEBI" id="CHEBI:597326"/>
    </cofactor>
</comment>
<evidence type="ECO:0000259" key="6">
    <source>
        <dbReference type="Pfam" id="PF00266"/>
    </source>
</evidence>
<dbReference type="OrthoDB" id="9804366at2"/>
<accession>A0A239JF06</accession>
<evidence type="ECO:0000256" key="5">
    <source>
        <dbReference type="RuleBase" id="RU004504"/>
    </source>
</evidence>
<dbReference type="Gene3D" id="3.90.1150.10">
    <property type="entry name" value="Aspartate Aminotransferase, domain 1"/>
    <property type="match status" value="1"/>
</dbReference>
<proteinExistence type="inferred from homology"/>
<evidence type="ECO:0000256" key="3">
    <source>
        <dbReference type="ARBA" id="ARBA00022898"/>
    </source>
</evidence>
<dbReference type="PROSITE" id="PS00595">
    <property type="entry name" value="AA_TRANSFER_CLASS_5"/>
    <property type="match status" value="1"/>
</dbReference>
<dbReference type="EMBL" id="FZPD01000003">
    <property type="protein sequence ID" value="SNT04400.1"/>
    <property type="molecule type" value="Genomic_DNA"/>
</dbReference>
<dbReference type="AlphaFoldDB" id="A0A239JF06"/>
<evidence type="ECO:0000256" key="1">
    <source>
        <dbReference type="ARBA" id="ARBA00001933"/>
    </source>
</evidence>
<sequence length="434" mass="48496">MDRRRFLARSGTAFGTALFTPALVACTEEQSQTLDTNSWQSIREQFLLDHSHIQMAQMLLASHPTPVREAIQKHRDAFDRNPALYWEENWRPQEDIVSKAAAKYMNVDPGEVVLTDSTTQSLAMLYNGFKLKPGDEILTTTHDHYATEMSLKFACDKNGATINRIAEYADPVTATVDEITSNISNAITDKTRIVAVTWVHSCTGIKLPIKAISEVIADVNTNRSIADRIYFCVDGVHGFGNQDEDISGLGCDFFAAGTHKWIFGPRGTGILWGKKDAWDAVAPTIPAFRWNPYGMWLGFPPEGEVTFGEMCSPGGFHAFDHRWALDAAFEFQMEIGRNKVHQRTTELNTRLKDGIKEMKHIKLLTPLSPELSAGINCFEIDGLDAETTVKKFHEQGVIASSSPYRISYARLTPCIINTEEEVDKSLEALEMIKA</sequence>
<evidence type="ECO:0000313" key="8">
    <source>
        <dbReference type="Proteomes" id="UP000198393"/>
    </source>
</evidence>
<dbReference type="SUPFAM" id="SSF53383">
    <property type="entry name" value="PLP-dependent transferases"/>
    <property type="match status" value="1"/>
</dbReference>
<feature type="domain" description="Aminotransferase class V" evidence="6">
    <location>
        <begin position="100"/>
        <end position="401"/>
    </location>
</feature>
<comment type="catalytic activity">
    <reaction evidence="4">
        <text>(sulfur carrier)-H + L-cysteine = (sulfur carrier)-SH + L-alanine</text>
        <dbReference type="Rhea" id="RHEA:43892"/>
        <dbReference type="Rhea" id="RHEA-COMP:14737"/>
        <dbReference type="Rhea" id="RHEA-COMP:14739"/>
        <dbReference type="ChEBI" id="CHEBI:29917"/>
        <dbReference type="ChEBI" id="CHEBI:35235"/>
        <dbReference type="ChEBI" id="CHEBI:57972"/>
        <dbReference type="ChEBI" id="CHEBI:64428"/>
        <dbReference type="EC" id="2.8.1.7"/>
    </reaction>
</comment>